<evidence type="ECO:0000313" key="2">
    <source>
        <dbReference type="Proteomes" id="UP000657918"/>
    </source>
</evidence>
<dbReference type="Proteomes" id="UP000657918">
    <property type="component" value="Unassembled WGS sequence"/>
</dbReference>
<keyword evidence="2" id="KW-1185">Reference proteome</keyword>
<reference evidence="1 2" key="1">
    <citation type="submission" date="2020-10" db="EMBL/GenBank/DDBJ databases">
        <title>Plant Genome Project.</title>
        <authorList>
            <person name="Zhang R.-G."/>
        </authorList>
    </citation>
    <scope>NUCLEOTIDE SEQUENCE [LARGE SCALE GENOMIC DNA]</scope>
    <source>
        <strain evidence="1">FAFU-HL-1</strain>
        <tissue evidence="1">Leaf</tissue>
    </source>
</reference>
<sequence length="80" mass="9021">MHKHVKSGNWRAVRFSIAAIIMESLSHFKLELARGVDCGGERKMKLPPELGYGMREAWCKGGSCIIPPDSVHLLLFFFMS</sequence>
<dbReference type="AlphaFoldDB" id="A0A835TDS0"/>
<organism evidence="1 2">
    <name type="scientific">Salix dunnii</name>
    <dbReference type="NCBI Taxonomy" id="1413687"/>
    <lineage>
        <taxon>Eukaryota</taxon>
        <taxon>Viridiplantae</taxon>
        <taxon>Streptophyta</taxon>
        <taxon>Embryophyta</taxon>
        <taxon>Tracheophyta</taxon>
        <taxon>Spermatophyta</taxon>
        <taxon>Magnoliopsida</taxon>
        <taxon>eudicotyledons</taxon>
        <taxon>Gunneridae</taxon>
        <taxon>Pentapetalae</taxon>
        <taxon>rosids</taxon>
        <taxon>fabids</taxon>
        <taxon>Malpighiales</taxon>
        <taxon>Salicaceae</taxon>
        <taxon>Saliceae</taxon>
        <taxon>Salix</taxon>
    </lineage>
</organism>
<evidence type="ECO:0000313" key="1">
    <source>
        <dbReference type="EMBL" id="KAF9686055.1"/>
    </source>
</evidence>
<dbReference type="EMBL" id="JADGMS010000003">
    <property type="protein sequence ID" value="KAF9686055.1"/>
    <property type="molecule type" value="Genomic_DNA"/>
</dbReference>
<comment type="caution">
    <text evidence="1">The sequence shown here is derived from an EMBL/GenBank/DDBJ whole genome shotgun (WGS) entry which is preliminary data.</text>
</comment>
<protein>
    <submittedName>
        <fullName evidence="1">Uncharacterized protein</fullName>
    </submittedName>
</protein>
<proteinExistence type="predicted"/>
<dbReference type="OrthoDB" id="1902587at2759"/>
<gene>
    <name evidence="1" type="ORF">SADUNF_Sadunf03G0118600</name>
</gene>
<name>A0A835TDS0_9ROSI</name>
<accession>A0A835TDS0</accession>